<keyword evidence="5" id="KW-1185">Reference proteome</keyword>
<protein>
    <recommendedName>
        <fullName evidence="3">DUF4200 domain-containing protein</fullName>
    </recommendedName>
</protein>
<feature type="coiled-coil region" evidence="2">
    <location>
        <begin position="291"/>
        <end position="318"/>
    </location>
</feature>
<dbReference type="InterPro" id="IPR025252">
    <property type="entry name" value="DUF4200"/>
</dbReference>
<accession>A0A814KU08</accession>
<keyword evidence="1 2" id="KW-0175">Coiled coil</keyword>
<sequence length="438" mass="52734">MVLKKIEQLLKEDDRLSETKQNKNDPLFHNLQFNLCELQNKERERNSKKRDNYFNGKNIDENNFCHNEILNQTDSLVVNIELILLFYLFYFKSNEYNQLLTNSDRLWIITHIQNRRRERKSLQDYLRKNHEIFTLQYTLNIKHDEIEHWENHLRQEENALAKAEKHLVEDLALFDQFLDTCNRSANDAAFRVDEESRKKDELVNEIKRLQKTLISYRNDQNHLTDILKQSRRYQQFLFKFAPQNYSLYFTKPEQLLDIFTEMEEKSLPLVEKSQYTSEILDKIHSTINNTITERNHEVEQLQIKIDQLEELIKHENEREISCQNTLIQYKNQKNDPFIEQINKTIEILYKQHVISDDIGISTIHMLQTIENKTKSLLNIIEHMDSSVVMEAEKFREIAIRTMERQEKLRQEKIMNELKHQKALLRTSAPPYPKVLLVE</sequence>
<gene>
    <name evidence="4" type="ORF">JXQ802_LOCUS16902</name>
</gene>
<evidence type="ECO:0000259" key="3">
    <source>
        <dbReference type="Pfam" id="PF13863"/>
    </source>
</evidence>
<feature type="coiled-coil region" evidence="2">
    <location>
        <begin position="192"/>
        <end position="219"/>
    </location>
</feature>
<dbReference type="GO" id="GO:0005856">
    <property type="term" value="C:cytoskeleton"/>
    <property type="evidence" value="ECO:0007669"/>
    <property type="project" value="UniProtKB-ARBA"/>
</dbReference>
<organism evidence="4 5">
    <name type="scientific">Rotaria sordida</name>
    <dbReference type="NCBI Taxonomy" id="392033"/>
    <lineage>
        <taxon>Eukaryota</taxon>
        <taxon>Metazoa</taxon>
        <taxon>Spiralia</taxon>
        <taxon>Gnathifera</taxon>
        <taxon>Rotifera</taxon>
        <taxon>Eurotatoria</taxon>
        <taxon>Bdelloidea</taxon>
        <taxon>Philodinida</taxon>
        <taxon>Philodinidae</taxon>
        <taxon>Rotaria</taxon>
    </lineage>
</organism>
<evidence type="ECO:0000256" key="1">
    <source>
        <dbReference type="ARBA" id="ARBA00023054"/>
    </source>
</evidence>
<dbReference type="Pfam" id="PF13863">
    <property type="entry name" value="DUF4200"/>
    <property type="match status" value="1"/>
</dbReference>
<name>A0A814KU08_9BILA</name>
<dbReference type="EMBL" id="CAJNOL010000418">
    <property type="protein sequence ID" value="CAF1055816.1"/>
    <property type="molecule type" value="Genomic_DNA"/>
</dbReference>
<dbReference type="InterPro" id="IPR051147">
    <property type="entry name" value="CFAP_domain-containing"/>
</dbReference>
<evidence type="ECO:0000256" key="2">
    <source>
        <dbReference type="SAM" id="Coils"/>
    </source>
</evidence>
<dbReference type="AlphaFoldDB" id="A0A814KU08"/>
<dbReference type="PANTHER" id="PTHR21683:SF3">
    <property type="entry name" value="CILIA AND FLAGELLA ASSOCIATED PROTEIN 100"/>
    <property type="match status" value="1"/>
</dbReference>
<evidence type="ECO:0000313" key="5">
    <source>
        <dbReference type="Proteomes" id="UP000663870"/>
    </source>
</evidence>
<feature type="coiled-coil region" evidence="2">
    <location>
        <begin position="139"/>
        <end position="166"/>
    </location>
</feature>
<proteinExistence type="predicted"/>
<feature type="domain" description="DUF4200" evidence="3">
    <location>
        <begin position="125"/>
        <end position="242"/>
    </location>
</feature>
<comment type="caution">
    <text evidence="4">The sequence shown here is derived from an EMBL/GenBank/DDBJ whole genome shotgun (WGS) entry which is preliminary data.</text>
</comment>
<reference evidence="4" key="1">
    <citation type="submission" date="2021-02" db="EMBL/GenBank/DDBJ databases">
        <authorList>
            <person name="Nowell W R."/>
        </authorList>
    </citation>
    <scope>NUCLEOTIDE SEQUENCE</scope>
</reference>
<dbReference type="PANTHER" id="PTHR21683">
    <property type="entry name" value="COILED-COIL DOMAIN-CONTAINING PROTEIN 42 LIKE-2-LIKE-RELATED"/>
    <property type="match status" value="1"/>
</dbReference>
<dbReference type="Proteomes" id="UP000663870">
    <property type="component" value="Unassembled WGS sequence"/>
</dbReference>
<evidence type="ECO:0000313" key="4">
    <source>
        <dbReference type="EMBL" id="CAF1055816.1"/>
    </source>
</evidence>